<feature type="region of interest" description="Disordered" evidence="1">
    <location>
        <begin position="31"/>
        <end position="50"/>
    </location>
</feature>
<accession>A0A6J5W0L7</accession>
<gene>
    <name evidence="3" type="ORF">ORAREDHAP_LOCUS3643</name>
</gene>
<organism evidence="3 4">
    <name type="scientific">Prunus armeniaca</name>
    <name type="common">Apricot</name>
    <name type="synonym">Armeniaca vulgaris</name>
    <dbReference type="NCBI Taxonomy" id="36596"/>
    <lineage>
        <taxon>Eukaryota</taxon>
        <taxon>Viridiplantae</taxon>
        <taxon>Streptophyta</taxon>
        <taxon>Embryophyta</taxon>
        <taxon>Tracheophyta</taxon>
        <taxon>Spermatophyta</taxon>
        <taxon>Magnoliopsida</taxon>
        <taxon>eudicotyledons</taxon>
        <taxon>Gunneridae</taxon>
        <taxon>Pentapetalae</taxon>
        <taxon>rosids</taxon>
        <taxon>fabids</taxon>
        <taxon>Rosales</taxon>
        <taxon>Rosaceae</taxon>
        <taxon>Amygdaloideae</taxon>
        <taxon>Amygdaleae</taxon>
        <taxon>Prunus</taxon>
    </lineage>
</organism>
<dbReference type="Pfam" id="PF03108">
    <property type="entry name" value="DBD_Tnp_Mut"/>
    <property type="match status" value="1"/>
</dbReference>
<evidence type="ECO:0000259" key="2">
    <source>
        <dbReference type="Pfam" id="PF03108"/>
    </source>
</evidence>
<evidence type="ECO:0000313" key="4">
    <source>
        <dbReference type="Proteomes" id="UP000507245"/>
    </source>
</evidence>
<feature type="compositionally biased region" description="Acidic residues" evidence="1">
    <location>
        <begin position="34"/>
        <end position="50"/>
    </location>
</feature>
<dbReference type="Proteomes" id="UP000507245">
    <property type="component" value="Unassembled WGS sequence"/>
</dbReference>
<feature type="domain" description="Transposase MuDR plant" evidence="2">
    <location>
        <begin position="56"/>
        <end position="109"/>
    </location>
</feature>
<protein>
    <recommendedName>
        <fullName evidence="2">Transposase MuDR plant domain-containing protein</fullName>
    </recommendedName>
</protein>
<evidence type="ECO:0000313" key="3">
    <source>
        <dbReference type="EMBL" id="CAB4294023.1"/>
    </source>
</evidence>
<dbReference type="AlphaFoldDB" id="A0A6J5W0L7"/>
<proteinExistence type="predicted"/>
<name>A0A6J5W0L7_PRUAR</name>
<dbReference type="EMBL" id="CAEKKB010000001">
    <property type="protein sequence ID" value="CAB4294023.1"/>
    <property type="molecule type" value="Genomic_DNA"/>
</dbReference>
<sequence>MDVCVLHISVSNENKKLVDIDIVSGGGSSFGTGVEDDIDSSDNEDSNSTDENECLVKLGKNMKGVTEFRIKLCTYAFEKKFKFVYVKNDLKRVTAECIKVFPCAYAIAAILADDGDPYKYIEPYFTANYYRSCYGIPIALVPDIEKEAPKELEEFKVKITW</sequence>
<reference evidence="4" key="1">
    <citation type="journal article" date="2020" name="Genome Biol.">
        <title>Gamete binning: chromosome-level and haplotype-resolved genome assembly enabled by high-throughput single-cell sequencing of gamete genomes.</title>
        <authorList>
            <person name="Campoy J.A."/>
            <person name="Sun H."/>
            <person name="Goel M."/>
            <person name="Jiao W.-B."/>
            <person name="Folz-Donahue K."/>
            <person name="Wang N."/>
            <person name="Rubio M."/>
            <person name="Liu C."/>
            <person name="Kukat C."/>
            <person name="Ruiz D."/>
            <person name="Huettel B."/>
            <person name="Schneeberger K."/>
        </authorList>
    </citation>
    <scope>NUCLEOTIDE SEQUENCE [LARGE SCALE GENOMIC DNA]</scope>
    <source>
        <strain evidence="4">cv. Rojo Pasion</strain>
    </source>
</reference>
<evidence type="ECO:0000256" key="1">
    <source>
        <dbReference type="SAM" id="MobiDB-lite"/>
    </source>
</evidence>
<dbReference type="InterPro" id="IPR004332">
    <property type="entry name" value="Transposase_MuDR"/>
</dbReference>
<keyword evidence="4" id="KW-1185">Reference proteome</keyword>
<dbReference type="OrthoDB" id="1162633at2759"/>